<feature type="region of interest" description="Disordered" evidence="1">
    <location>
        <begin position="97"/>
        <end position="118"/>
    </location>
</feature>
<feature type="region of interest" description="Disordered" evidence="1">
    <location>
        <begin position="214"/>
        <end position="243"/>
    </location>
</feature>
<sequence length="1067" mass="116243">MPQDKAIFSREKSIKNFNKKGMFQDSPSEAPTTMCTSAKIKLRRDHEADRMAGAETYVYKDIQSELGEADEGGRLEDQMSTKDEDLLLGVSNLFDAERSAPSTPQGGSSLHEISPSMPNSVSASTGIVYTISKTCEIIHKKAGATDSVQGREGAIFQSNGKNKLFNLADGHTNKDTYEPVERPKSPIADSIQGQDPWSNESETTRHAMAMLKTNGKGKSSQVAQGSNTDGDASDPNCGKDKGDMVDASITDVSTSMYYTISKIGAENLKELKFQDIKETEHECESPLAGQAVSDAGEESSDISSRSWTEFELNTLFGTTADSVTPTRLNDTSCQGTEIATLTISVNNSFTSNTSSLTKKKKKTVLERGSEDAKTMSKNVVLQPDYEEASNNGFSLGSEENQLKLLFATPIKIVTPCKVDETSAHEEKLDNAAMFKECVRRMKENVVTQIKSDEKVGDSGNEFEYSLPIRNSLPRNGEDVTSKELHQAEGVELVNKCTTPVLSGSEYDGCEVSKQQLTENTCECMRETNFITEENKEEKIISLGQSRHCGEATDNHTKVTDRDIFSSSGALKNLDKVEGCTDLLIDSDLSENLSCRNRSYLKSEEELAQSSEAAVELSDAGFQNSDIQENGHPGYVDGNILRETSFDNFRGAMDAKVANVGSFDGGNFVIEKGTSPSLFSKASYDDGEVAKRKDANSITVDDDPYHDISHTREETDSLSLSHDISEELHPNSKVSILKILSVSFTPSQEAHKLQSTIELQSTNLTGITTQNADTVVPAAEHGSSLCSGESDILSSMAMHRLLGDNENGDIEKSEARGPLFNLEYDVEKVGKEVAENSTEAIAQFSISKLQLEEKFVDSNNDIHTISDASASIYNEILKESDVADTIQEYIDSESSLSMDFDGSGASHPINVLAHIDEKSTCKNGVVCESAQAIGDKPTVGSLKTESNLEESTLFMKPAPVSEEAVKSSPAPIDLLVESSTANKPSVEEKGAAITEAFLMSKEIETSSKQLYSTPKKNARTILIHGTPRKLLTTVDMKENTPLHKNSNIGDFTTVRPAKRKALQDVQWR</sequence>
<dbReference type="Proteomes" id="UP000231279">
    <property type="component" value="Unassembled WGS sequence"/>
</dbReference>
<gene>
    <name evidence="2" type="ORF">CDL12_22982</name>
</gene>
<feature type="compositionally biased region" description="Polar residues" evidence="1">
    <location>
        <begin position="216"/>
        <end position="230"/>
    </location>
</feature>
<feature type="compositionally biased region" description="Polar residues" evidence="1">
    <location>
        <begin position="191"/>
        <end position="201"/>
    </location>
</feature>
<name>A0A2G9GH08_9LAMI</name>
<reference evidence="3" key="1">
    <citation type="journal article" date="2018" name="Gigascience">
        <title>Genome assembly of the Pink Ipe (Handroanthus impetiginosus, Bignoniaceae), a highly valued, ecologically keystone Neotropical timber forest tree.</title>
        <authorList>
            <person name="Silva-Junior O.B."/>
            <person name="Grattapaglia D."/>
            <person name="Novaes E."/>
            <person name="Collevatti R.G."/>
        </authorList>
    </citation>
    <scope>NUCLEOTIDE SEQUENCE [LARGE SCALE GENOMIC DNA]</scope>
    <source>
        <strain evidence="3">cv. UFG-1</strain>
    </source>
</reference>
<dbReference type="OrthoDB" id="913480at2759"/>
<dbReference type="EMBL" id="NKXS01005131">
    <property type="protein sequence ID" value="PIN04482.1"/>
    <property type="molecule type" value="Genomic_DNA"/>
</dbReference>
<dbReference type="AlphaFoldDB" id="A0A2G9GH08"/>
<comment type="caution">
    <text evidence="2">The sequence shown here is derived from an EMBL/GenBank/DDBJ whole genome shotgun (WGS) entry which is preliminary data.</text>
</comment>
<protein>
    <submittedName>
        <fullName evidence="2">Uncharacterized protein</fullName>
    </submittedName>
</protein>
<feature type="region of interest" description="Disordered" evidence="1">
    <location>
        <begin position="170"/>
        <end position="201"/>
    </location>
</feature>
<evidence type="ECO:0000313" key="3">
    <source>
        <dbReference type="Proteomes" id="UP000231279"/>
    </source>
</evidence>
<feature type="compositionally biased region" description="Basic and acidic residues" evidence="1">
    <location>
        <begin position="171"/>
        <end position="184"/>
    </location>
</feature>
<keyword evidence="3" id="KW-1185">Reference proteome</keyword>
<proteinExistence type="predicted"/>
<organism evidence="2 3">
    <name type="scientific">Handroanthus impetiginosus</name>
    <dbReference type="NCBI Taxonomy" id="429701"/>
    <lineage>
        <taxon>Eukaryota</taxon>
        <taxon>Viridiplantae</taxon>
        <taxon>Streptophyta</taxon>
        <taxon>Embryophyta</taxon>
        <taxon>Tracheophyta</taxon>
        <taxon>Spermatophyta</taxon>
        <taxon>Magnoliopsida</taxon>
        <taxon>eudicotyledons</taxon>
        <taxon>Gunneridae</taxon>
        <taxon>Pentapetalae</taxon>
        <taxon>asterids</taxon>
        <taxon>lamiids</taxon>
        <taxon>Lamiales</taxon>
        <taxon>Bignoniaceae</taxon>
        <taxon>Crescentiina</taxon>
        <taxon>Tabebuia alliance</taxon>
        <taxon>Handroanthus</taxon>
    </lineage>
</organism>
<evidence type="ECO:0000256" key="1">
    <source>
        <dbReference type="SAM" id="MobiDB-lite"/>
    </source>
</evidence>
<accession>A0A2G9GH08</accession>
<evidence type="ECO:0000313" key="2">
    <source>
        <dbReference type="EMBL" id="PIN04482.1"/>
    </source>
</evidence>